<evidence type="ECO:0000259" key="1">
    <source>
        <dbReference type="Pfam" id="PF07819"/>
    </source>
</evidence>
<reference evidence="3" key="1">
    <citation type="submission" date="2017-06" db="EMBL/GenBank/DDBJ databases">
        <title>Complete Genome Sequence of Mycobacterium shigaense.</title>
        <authorList>
            <person name="Fukano H."/>
            <person name="Yoshida M."/>
            <person name="Kazumi Y."/>
            <person name="Ogura Y."/>
            <person name="Mitarai S."/>
            <person name="Hayashi T."/>
            <person name="Hoshino Y."/>
        </authorList>
    </citation>
    <scope>NUCLEOTIDE SEQUENCE [LARGE SCALE GENOMIC DNA]</scope>
    <source>
        <strain evidence="3">UN-152</strain>
    </source>
</reference>
<gene>
    <name evidence="2" type="primary">lipA_2</name>
    <name evidence="2" type="ORF">MSG_03811</name>
</gene>
<dbReference type="SUPFAM" id="SSF53474">
    <property type="entry name" value="alpha/beta-Hydrolases"/>
    <property type="match status" value="1"/>
</dbReference>
<sequence length="353" mass="37605">MTEMSASSVARIIRTIMGVLLAISPLVSGCNSPRDSHAVVVVSGGDATSPFTTPDQACATGLAAGNTDTAIREYLLKQHYRAFTSPAMAGRGQVVDQSGFGAFGRCPISLPENMTVNSTGSIDTAGEHLARFLNYLHSDKGINVVDLVGHSMGGLYSRAAIRVLATTNSPVHVRSLTTIGTPWQGSYLSDYANDFASLTDCAGDQFCENAMKGFKDEVLRLMSGSGREVNQPYLMGKDGWNQFQSGVLDNVPVVLIGGKRFAKPGPVNATVWPNDGIVALRSALAVDVGDPVLPHRRCYTFDDTHSIYVSNAAGLDWNTALTWDPHVFEVLHTALQNAPTLLHGPNRDGCPGP</sequence>
<dbReference type="KEGG" id="mshg:MSG_03811"/>
<dbReference type="Pfam" id="PF07819">
    <property type="entry name" value="PGAP1"/>
    <property type="match status" value="1"/>
</dbReference>
<dbReference type="Gene3D" id="3.40.50.1820">
    <property type="entry name" value="alpha/beta hydrolase"/>
    <property type="match status" value="1"/>
</dbReference>
<name>A0A1Z4ELS6_9MYCO</name>
<dbReference type="Proteomes" id="UP000217736">
    <property type="component" value="Chromosome"/>
</dbReference>
<keyword evidence="2" id="KW-0378">Hydrolase</keyword>
<keyword evidence="3" id="KW-1185">Reference proteome</keyword>
<dbReference type="EMBL" id="AP018164">
    <property type="protein sequence ID" value="BAX93937.1"/>
    <property type="molecule type" value="Genomic_DNA"/>
</dbReference>
<dbReference type="InterPro" id="IPR029058">
    <property type="entry name" value="AB_hydrolase_fold"/>
</dbReference>
<accession>A0A1Z4ELS6</accession>
<organism evidence="2 3">
    <name type="scientific">Mycobacterium shigaense</name>
    <dbReference type="NCBI Taxonomy" id="722731"/>
    <lineage>
        <taxon>Bacteria</taxon>
        <taxon>Bacillati</taxon>
        <taxon>Actinomycetota</taxon>
        <taxon>Actinomycetes</taxon>
        <taxon>Mycobacteriales</taxon>
        <taxon>Mycobacteriaceae</taxon>
        <taxon>Mycobacterium</taxon>
        <taxon>Mycobacterium simiae complex</taxon>
    </lineage>
</organism>
<evidence type="ECO:0000313" key="2">
    <source>
        <dbReference type="EMBL" id="BAX93937.1"/>
    </source>
</evidence>
<evidence type="ECO:0000313" key="3">
    <source>
        <dbReference type="Proteomes" id="UP000217736"/>
    </source>
</evidence>
<dbReference type="EC" id="3.1.1.3" evidence="2"/>
<dbReference type="AlphaFoldDB" id="A0A1Z4ELS6"/>
<proteinExistence type="predicted"/>
<protein>
    <submittedName>
        <fullName evidence="2">Lipase</fullName>
        <ecNumber evidence="2">3.1.1.3</ecNumber>
    </submittedName>
</protein>
<dbReference type="GO" id="GO:0004806">
    <property type="term" value="F:triacylglycerol lipase activity"/>
    <property type="evidence" value="ECO:0007669"/>
    <property type="project" value="UniProtKB-EC"/>
</dbReference>
<feature type="domain" description="GPI inositol-deacylase PGAP1-like alpha/beta" evidence="1">
    <location>
        <begin position="136"/>
        <end position="188"/>
    </location>
</feature>
<dbReference type="InterPro" id="IPR012908">
    <property type="entry name" value="PGAP1-ab_dom-like"/>
</dbReference>